<protein>
    <submittedName>
        <fullName evidence="1">Uncharacterized protein</fullName>
    </submittedName>
</protein>
<gene>
    <name evidence="1" type="ORF">KC19_4G213600</name>
    <name evidence="2" type="ORF">KC19_4G213900</name>
</gene>
<evidence type="ECO:0000313" key="3">
    <source>
        <dbReference type="Proteomes" id="UP000822688"/>
    </source>
</evidence>
<dbReference type="AlphaFoldDB" id="A0A8T0IB79"/>
<sequence>MAIPVGKLKVGVPPTEEDEGSWVTSTARTPCSIIHLRLLACVHGTGGSGCLFNISRASVILSCGEMQSCEKVHTQFCKKVQRRGIKLSWLKMQTSPNLDTYVYSKQRILVKGPSATQLPADGVNNSAF</sequence>
<proteinExistence type="predicted"/>
<evidence type="ECO:0000313" key="1">
    <source>
        <dbReference type="EMBL" id="KAG0580964.1"/>
    </source>
</evidence>
<dbReference type="EMBL" id="CM026424">
    <property type="protein sequence ID" value="KAG0580964.1"/>
    <property type="molecule type" value="Genomic_DNA"/>
</dbReference>
<evidence type="ECO:0000313" key="2">
    <source>
        <dbReference type="EMBL" id="KAG0580967.1"/>
    </source>
</evidence>
<keyword evidence="3" id="KW-1185">Reference proteome</keyword>
<dbReference type="Proteomes" id="UP000822688">
    <property type="component" value="Chromosome 4"/>
</dbReference>
<comment type="caution">
    <text evidence="1">The sequence shown here is derived from an EMBL/GenBank/DDBJ whole genome shotgun (WGS) entry which is preliminary data.</text>
</comment>
<reference evidence="1" key="1">
    <citation type="submission" date="2020-06" db="EMBL/GenBank/DDBJ databases">
        <title>WGS assembly of Ceratodon purpureus strain R40.</title>
        <authorList>
            <person name="Carey S.B."/>
            <person name="Jenkins J."/>
            <person name="Shu S."/>
            <person name="Lovell J.T."/>
            <person name="Sreedasyam A."/>
            <person name="Maumus F."/>
            <person name="Tiley G.P."/>
            <person name="Fernandez-Pozo N."/>
            <person name="Barry K."/>
            <person name="Chen C."/>
            <person name="Wang M."/>
            <person name="Lipzen A."/>
            <person name="Daum C."/>
            <person name="Saski C.A."/>
            <person name="Payton A.C."/>
            <person name="Mcbreen J.C."/>
            <person name="Conrad R.E."/>
            <person name="Kollar L.M."/>
            <person name="Olsson S."/>
            <person name="Huttunen S."/>
            <person name="Landis J.B."/>
            <person name="Wickett N.J."/>
            <person name="Johnson M.G."/>
            <person name="Rensing S.A."/>
            <person name="Grimwood J."/>
            <person name="Schmutz J."/>
            <person name="Mcdaniel S.F."/>
        </authorList>
    </citation>
    <scope>NUCLEOTIDE SEQUENCE</scope>
    <source>
        <strain evidence="1">R40</strain>
    </source>
</reference>
<organism evidence="1 3">
    <name type="scientific">Ceratodon purpureus</name>
    <name type="common">Fire moss</name>
    <name type="synonym">Dicranum purpureum</name>
    <dbReference type="NCBI Taxonomy" id="3225"/>
    <lineage>
        <taxon>Eukaryota</taxon>
        <taxon>Viridiplantae</taxon>
        <taxon>Streptophyta</taxon>
        <taxon>Embryophyta</taxon>
        <taxon>Bryophyta</taxon>
        <taxon>Bryophytina</taxon>
        <taxon>Bryopsida</taxon>
        <taxon>Dicranidae</taxon>
        <taxon>Pseudoditrichales</taxon>
        <taxon>Ditrichaceae</taxon>
        <taxon>Ceratodon</taxon>
    </lineage>
</organism>
<name>A0A8T0IB79_CERPU</name>
<accession>A0A8T0IB79</accession>
<dbReference type="EMBL" id="CM026424">
    <property type="protein sequence ID" value="KAG0580967.1"/>
    <property type="molecule type" value="Genomic_DNA"/>
</dbReference>